<evidence type="ECO:0000259" key="7">
    <source>
        <dbReference type="SMART" id="SM01074"/>
    </source>
</evidence>
<dbReference type="FunFam" id="1.10.8.60:FF:000073">
    <property type="entry name" value="ORC1-type DNA replication protein"/>
    <property type="match status" value="1"/>
</dbReference>
<dbReference type="InterPro" id="IPR049945">
    <property type="entry name" value="AAA_22"/>
</dbReference>
<dbReference type="InterPro" id="IPR036388">
    <property type="entry name" value="WH-like_DNA-bd_sf"/>
</dbReference>
<comment type="similarity">
    <text evidence="1 5">Belongs to the CDC6/cdc18 family.</text>
</comment>
<proteinExistence type="inferred from homology"/>
<dbReference type="Pfam" id="PF22703">
    <property type="entry name" value="Cdc6_lid"/>
    <property type="match status" value="1"/>
</dbReference>
<evidence type="ECO:0000256" key="2">
    <source>
        <dbReference type="ARBA" id="ARBA00022705"/>
    </source>
</evidence>
<dbReference type="PANTHER" id="PTHR10763:SF26">
    <property type="entry name" value="CELL DIVISION CONTROL PROTEIN 6 HOMOLOG"/>
    <property type="match status" value="1"/>
</dbReference>
<sequence length="417" mass="46036">MFPLDEIDNIFEAAARSRVFKNREVLLPDYVPLELPHREAEIKRLAEVVAPALRGERPSNAFIYGLTGTGKTAVTKYVLRRLEELAKARGSSVSWIYVNVRQRETPYKVLADMGEQLGLRVPFTGLSIGELFSRIVKRLSKLEGVYIVVLDEIDFLVRKGDDVLYDLTRINEHLPRAKVSLIGITNSVKLVDSLDPRVKSSLGEEQLVFSPYNAEQLKDILSRRASMAFNEGALEEGVIPLVAALAAREHGDARRALDMLRVAGEIAEREGADRVSEDHVYRARQEIERDKASDVIRTLPLHSKLILAAILKASLTSPEGRATTGEIYDAYRQLASSLGLEEVTLRRVSGVLGELDMLGIISSRVISRGRYGKTRVVELAVSPDTVIGSLSEDPTVGSMVQSMSTKGLTGKRGRATS</sequence>
<evidence type="ECO:0000259" key="6">
    <source>
        <dbReference type="SMART" id="SM00382"/>
    </source>
</evidence>
<gene>
    <name evidence="8" type="ordered locus">ASAC_0749</name>
</gene>
<feature type="binding site" evidence="5">
    <location>
        <position position="224"/>
    </location>
    <ligand>
        <name>ATP</name>
        <dbReference type="ChEBI" id="CHEBI:30616"/>
    </ligand>
</feature>
<protein>
    <recommendedName>
        <fullName evidence="5">ORC1-type DNA replication protein</fullName>
    </recommendedName>
</protein>
<dbReference type="GeneID" id="9498982"/>
<dbReference type="InterPro" id="IPR050311">
    <property type="entry name" value="ORC1/CDC6"/>
</dbReference>
<dbReference type="Proteomes" id="UP000000346">
    <property type="component" value="Chromosome"/>
</dbReference>
<keyword evidence="4 5" id="KW-0067">ATP-binding</keyword>
<dbReference type="InterPro" id="IPR055237">
    <property type="entry name" value="Cdc6_lid"/>
</dbReference>
<dbReference type="HOGENOM" id="CLU_025112_3_1_2"/>
<dbReference type="CDD" id="cd08768">
    <property type="entry name" value="Cdc6_C"/>
    <property type="match status" value="1"/>
</dbReference>
<evidence type="ECO:0000256" key="3">
    <source>
        <dbReference type="ARBA" id="ARBA00022741"/>
    </source>
</evidence>
<dbReference type="SUPFAM" id="SSF52540">
    <property type="entry name" value="P-loop containing nucleoside triphosphate hydrolases"/>
    <property type="match status" value="1"/>
</dbReference>
<dbReference type="InParanoid" id="D9Q1G7"/>
<dbReference type="SMART" id="SM00382">
    <property type="entry name" value="AAA"/>
    <property type="match status" value="1"/>
</dbReference>
<dbReference type="HAMAP" id="MF_01407">
    <property type="entry name" value="ORC1_type_DNA_replic_protein"/>
    <property type="match status" value="1"/>
</dbReference>
<evidence type="ECO:0000313" key="8">
    <source>
        <dbReference type="EMBL" id="ADL19155.1"/>
    </source>
</evidence>
<dbReference type="eggNOG" id="arCOG00467">
    <property type="taxonomic scope" value="Archaea"/>
</dbReference>
<keyword evidence="9" id="KW-1185">Reference proteome</keyword>
<feature type="binding site" evidence="5">
    <location>
        <begin position="69"/>
        <end position="73"/>
    </location>
    <ligand>
        <name>ATP</name>
        <dbReference type="ChEBI" id="CHEBI:30616"/>
    </ligand>
</feature>
<dbReference type="Gene3D" id="1.10.8.60">
    <property type="match status" value="1"/>
</dbReference>
<evidence type="ECO:0000256" key="4">
    <source>
        <dbReference type="ARBA" id="ARBA00022840"/>
    </source>
</evidence>
<evidence type="ECO:0000313" key="9">
    <source>
        <dbReference type="Proteomes" id="UP000000346"/>
    </source>
</evidence>
<comment type="function">
    <text evidence="5">Involved in regulation of DNA replication.</text>
</comment>
<organism evidence="8 9">
    <name type="scientific">Acidilobus saccharovorans (strain DSM 16705 / JCM 18335 / VKM B-2471 / 345-15)</name>
    <dbReference type="NCBI Taxonomy" id="666510"/>
    <lineage>
        <taxon>Archaea</taxon>
        <taxon>Thermoproteota</taxon>
        <taxon>Thermoprotei</taxon>
        <taxon>Acidilobales</taxon>
        <taxon>Acidilobaceae</taxon>
        <taxon>Acidilobus</taxon>
    </lineage>
</organism>
<dbReference type="AlphaFoldDB" id="D9Q1G7"/>
<name>D9Q1G7_ACIS3</name>
<dbReference type="Gene3D" id="1.10.10.10">
    <property type="entry name" value="Winged helix-like DNA-binding domain superfamily/Winged helix DNA-binding domain"/>
    <property type="match status" value="1"/>
</dbReference>
<dbReference type="NCBIfam" id="TIGR02928">
    <property type="entry name" value="orc1/cdc6 family replication initiation protein"/>
    <property type="match status" value="1"/>
</dbReference>
<evidence type="ECO:0000256" key="5">
    <source>
        <dbReference type="HAMAP-Rule" id="MF_01407"/>
    </source>
</evidence>
<dbReference type="GO" id="GO:0006260">
    <property type="term" value="P:DNA replication"/>
    <property type="evidence" value="ECO:0007669"/>
    <property type="project" value="UniProtKB-UniRule"/>
</dbReference>
<dbReference type="PANTHER" id="PTHR10763">
    <property type="entry name" value="CELL DIVISION CONTROL PROTEIN 6-RELATED"/>
    <property type="match status" value="1"/>
</dbReference>
<dbReference type="GO" id="GO:0005524">
    <property type="term" value="F:ATP binding"/>
    <property type="evidence" value="ECO:0007669"/>
    <property type="project" value="UniProtKB-UniRule"/>
</dbReference>
<dbReference type="FunCoup" id="D9Q1G7">
    <property type="interactions" value="73"/>
</dbReference>
<dbReference type="CDD" id="cd00009">
    <property type="entry name" value="AAA"/>
    <property type="match status" value="1"/>
</dbReference>
<dbReference type="InterPro" id="IPR036390">
    <property type="entry name" value="WH_DNA-bd_sf"/>
</dbReference>
<feature type="binding site" evidence="5">
    <location>
        <position position="212"/>
    </location>
    <ligand>
        <name>ATP</name>
        <dbReference type="ChEBI" id="CHEBI:30616"/>
    </ligand>
</feature>
<dbReference type="STRING" id="666510.ASAC_0749"/>
<keyword evidence="2 5" id="KW-0235">DNA replication</keyword>
<dbReference type="CDD" id="cd18139">
    <property type="entry name" value="HLD_clamp_RarA"/>
    <property type="match status" value="1"/>
</dbReference>
<keyword evidence="3 5" id="KW-0547">Nucleotide-binding</keyword>
<evidence type="ECO:0000256" key="1">
    <source>
        <dbReference type="ARBA" id="ARBA00006184"/>
    </source>
</evidence>
<dbReference type="Gene3D" id="3.40.50.300">
    <property type="entry name" value="P-loop containing nucleotide triphosphate hydrolases"/>
    <property type="match status" value="1"/>
</dbReference>
<dbReference type="InterPro" id="IPR027417">
    <property type="entry name" value="P-loop_NTPase"/>
</dbReference>
<dbReference type="KEGG" id="asc:ASAC_0749"/>
<dbReference type="SUPFAM" id="SSF46785">
    <property type="entry name" value="Winged helix' DNA-binding domain"/>
    <property type="match status" value="1"/>
</dbReference>
<dbReference type="SMART" id="SM01074">
    <property type="entry name" value="Cdc6_C"/>
    <property type="match status" value="1"/>
</dbReference>
<dbReference type="InterPro" id="IPR003593">
    <property type="entry name" value="AAA+_ATPase"/>
</dbReference>
<reference evidence="8 9" key="1">
    <citation type="journal article" date="2010" name="Appl. Environ. Microbiol.">
        <title>The genome sequence of the crenarchaeon Acidilobus saccharovorans supports a new order, Acidilobales, and suggests an important ecological role in terrestrial acidic hot springs.</title>
        <authorList>
            <person name="Mardanov A.V."/>
            <person name="Svetlitchnyi V.A."/>
            <person name="Beletsky A.V."/>
            <person name="Prokofeva M.I."/>
            <person name="Bonch-Osmolovskaya E.A."/>
            <person name="Ravin N.V."/>
            <person name="Skryabin K.G."/>
        </authorList>
    </citation>
    <scope>NUCLEOTIDE SEQUENCE [LARGE SCALE GENOMIC DNA]</scope>
    <source>
        <strain evidence="9">DSM 16705 / JCM 18335 / VKM B-2471 / 345-15</strain>
    </source>
</reference>
<dbReference type="EMBL" id="CP001742">
    <property type="protein sequence ID" value="ADL19155.1"/>
    <property type="molecule type" value="Genomic_DNA"/>
</dbReference>
<dbReference type="InterPro" id="IPR015163">
    <property type="entry name" value="Cdc6_C"/>
</dbReference>
<feature type="domain" description="Cdc6 C-terminal" evidence="7">
    <location>
        <begin position="307"/>
        <end position="390"/>
    </location>
</feature>
<dbReference type="Pfam" id="PF09079">
    <property type="entry name" value="WHD_Cdc6"/>
    <property type="match status" value="1"/>
</dbReference>
<dbReference type="Pfam" id="PF13401">
    <property type="entry name" value="AAA_22"/>
    <property type="match status" value="1"/>
</dbReference>
<dbReference type="InterPro" id="IPR014277">
    <property type="entry name" value="Orc1/Cdc6_arc"/>
</dbReference>
<dbReference type="GO" id="GO:0016887">
    <property type="term" value="F:ATP hydrolysis activity"/>
    <property type="evidence" value="ECO:0007669"/>
    <property type="project" value="InterPro"/>
</dbReference>
<dbReference type="RefSeq" id="WP_013266667.1">
    <property type="nucleotide sequence ID" value="NC_014374.1"/>
</dbReference>
<accession>D9Q1G7</accession>
<feature type="domain" description="AAA+ ATPase" evidence="6">
    <location>
        <begin position="57"/>
        <end position="213"/>
    </location>
</feature>